<accession>A0AAN7K9H5</accession>
<gene>
    <name evidence="1" type="ORF">SAY87_030166</name>
</gene>
<dbReference type="EMBL" id="JAXIOK010000009">
    <property type="protein sequence ID" value="KAK4762282.1"/>
    <property type="molecule type" value="Genomic_DNA"/>
</dbReference>
<sequence length="196" mass="21687">MDALQSHSLQAELRDRTEQYNHLWLGFQTQFMEMERFHLHTIQQLQLELAEVRDRCGTHAGESHVSQVKSNEISCFGHHNGAQRDTNGSSRKSGTLSYGNSDNSLVASNGIMGEHVAGLRLTSSSVLPLPAYATPGQMTAFLPFVTHQQGTAQLLRTSVPQSHADHYQTLQPTSTRKECQNAQGVSENQLLQTQGC</sequence>
<dbReference type="PANTHER" id="PTHR35766">
    <property type="entry name" value="OS08G0543600 PROTEIN"/>
    <property type="match status" value="1"/>
</dbReference>
<keyword evidence="2" id="KW-1185">Reference proteome</keyword>
<reference evidence="1 2" key="1">
    <citation type="journal article" date="2023" name="Hortic Res">
        <title>Pangenome of water caltrop reveals structural variations and asymmetric subgenome divergence after allopolyploidization.</title>
        <authorList>
            <person name="Zhang X."/>
            <person name="Chen Y."/>
            <person name="Wang L."/>
            <person name="Yuan Y."/>
            <person name="Fang M."/>
            <person name="Shi L."/>
            <person name="Lu R."/>
            <person name="Comes H.P."/>
            <person name="Ma Y."/>
            <person name="Chen Y."/>
            <person name="Huang G."/>
            <person name="Zhou Y."/>
            <person name="Zheng Z."/>
            <person name="Qiu Y."/>
        </authorList>
    </citation>
    <scope>NUCLEOTIDE SEQUENCE [LARGE SCALE GENOMIC DNA]</scope>
    <source>
        <tissue evidence="1">Roots</tissue>
    </source>
</reference>
<dbReference type="Proteomes" id="UP001345219">
    <property type="component" value="Chromosome 23"/>
</dbReference>
<comment type="caution">
    <text evidence="1">The sequence shown here is derived from an EMBL/GenBank/DDBJ whole genome shotgun (WGS) entry which is preliminary data.</text>
</comment>
<evidence type="ECO:0000313" key="1">
    <source>
        <dbReference type="EMBL" id="KAK4762282.1"/>
    </source>
</evidence>
<protein>
    <submittedName>
        <fullName evidence="1">Uncharacterized protein</fullName>
    </submittedName>
</protein>
<organism evidence="1 2">
    <name type="scientific">Trapa incisa</name>
    <dbReference type="NCBI Taxonomy" id="236973"/>
    <lineage>
        <taxon>Eukaryota</taxon>
        <taxon>Viridiplantae</taxon>
        <taxon>Streptophyta</taxon>
        <taxon>Embryophyta</taxon>
        <taxon>Tracheophyta</taxon>
        <taxon>Spermatophyta</taxon>
        <taxon>Magnoliopsida</taxon>
        <taxon>eudicotyledons</taxon>
        <taxon>Gunneridae</taxon>
        <taxon>Pentapetalae</taxon>
        <taxon>rosids</taxon>
        <taxon>malvids</taxon>
        <taxon>Myrtales</taxon>
        <taxon>Lythraceae</taxon>
        <taxon>Trapa</taxon>
    </lineage>
</organism>
<dbReference type="PANTHER" id="PTHR35766:SF1">
    <property type="entry name" value="OS08G0543600 PROTEIN"/>
    <property type="match status" value="1"/>
</dbReference>
<name>A0AAN7K9H5_9MYRT</name>
<proteinExistence type="predicted"/>
<dbReference type="AlphaFoldDB" id="A0AAN7K9H5"/>
<evidence type="ECO:0000313" key="2">
    <source>
        <dbReference type="Proteomes" id="UP001345219"/>
    </source>
</evidence>